<dbReference type="RefSeq" id="WP_190313826.1">
    <property type="nucleotide sequence ID" value="NZ_JACNYL010000002.1"/>
</dbReference>
<protein>
    <submittedName>
        <fullName evidence="12">SusC/RagA family TonB-linked outer membrane protein</fullName>
    </submittedName>
</protein>
<dbReference type="InterPro" id="IPR023997">
    <property type="entry name" value="TonB-dep_OMP_SusC/RagA_CS"/>
</dbReference>
<evidence type="ECO:0000256" key="5">
    <source>
        <dbReference type="ARBA" id="ARBA00023077"/>
    </source>
</evidence>
<sequence>MKLKLYVFRKSYLSLVTLVVGLLFFDYATAQVDQQVSITGRVIDALSNQPLEGATIKRKGASEATSSDGTGNFKLMVSAGSIITVSYTGYVQEEITVDYPAENLIVAMTSESEQLDDVVVIGYGTVRKGDVTGSLTTIKPDEKNRGIQLKAEDALVGKVAGVNIVPASGAPGSSSTIRIRMGASLSATNDPLIVIDGVPVSNVALDAINPNDIETFTVLKDASATAIYGSRASNGVIIVTTKKGSLGATKPSFSYNSNFSLSKPGGYFDVLDADAYRTAFQQHANAPDGFELGNAATDWQREIFRNAGGMDHNFSVTGATATMPYRLSVGHLDQNGTLIANNFKRTNAAIGLAPKFFDNHLSVDVNLKGSIQRNRSVSEGSIGSAIGFDPTRPVYESYASEMGLGYYMWMDSGVPIVLAPSNPLSDLELPDRLEKTRQSTGNIALDYKIHGFEDLRINVNTGYDIRENKYDEMIPQYAPSMYTGNLNDGTGRISHRNGLQRNYLFNTYLNYNKDFGGNHHIDAMGGYEWQRFWYNERTPVATDLDHNPISSDVERYDEQELYLLSFFGRLNYSFAQKFMLTATLRADASSRFAKDNRWGYFPSVAAAYRLSDEPFLQDNTWLSDLKVRLSYGETGQQDIGNYYVHLADYSASYNNAQYLFGNRWITMYRPNGSDPNIRWETTGTWNAGLDYGFLNNRIQGTVDVYKRYTRDLLNTIFVPAGSNFTSVLSTNIGDMESQGFELGINTVPVRNSDWEWTLSGNFSYGTAKITKLNTIDTEDNYVMTGNAGGTGRYLQVHMVNETPNTFFLLQQAYDDQGNPLDGQYVAKDGSLTSSEADANKYVTDKSSRVPYFYGLSTRVNYKDWDFGLNGHGSFGNYVYNYQQASISMDDLFTANRVSSNITPQTLANQFTQQRIYSDHFLEKGGFFRIDNITVGRVFQNLWNNNSSLRIALSAQNVATFTGYSGLDPEIFDGIDRNTYVRPRIYTMSLNLNF</sequence>
<feature type="domain" description="TonB-dependent receptor-like beta-barrel" evidence="10">
    <location>
        <begin position="433"/>
        <end position="794"/>
    </location>
</feature>
<comment type="subcellular location">
    <subcellularLocation>
        <location evidence="1 8">Cell outer membrane</location>
        <topology evidence="1 8">Multi-pass membrane protein</topology>
    </subcellularLocation>
</comment>
<dbReference type="Gene3D" id="2.40.170.20">
    <property type="entry name" value="TonB-dependent receptor, beta-barrel domain"/>
    <property type="match status" value="1"/>
</dbReference>
<dbReference type="SUPFAM" id="SSF56935">
    <property type="entry name" value="Porins"/>
    <property type="match status" value="1"/>
</dbReference>
<name>A0ABR7XU25_9SPHI</name>
<keyword evidence="5 9" id="KW-0798">TonB box</keyword>
<evidence type="ECO:0000259" key="10">
    <source>
        <dbReference type="Pfam" id="PF00593"/>
    </source>
</evidence>
<dbReference type="Pfam" id="PF13715">
    <property type="entry name" value="CarbopepD_reg_2"/>
    <property type="match status" value="1"/>
</dbReference>
<dbReference type="SUPFAM" id="SSF49464">
    <property type="entry name" value="Carboxypeptidase regulatory domain-like"/>
    <property type="match status" value="1"/>
</dbReference>
<evidence type="ECO:0000256" key="9">
    <source>
        <dbReference type="RuleBase" id="RU003357"/>
    </source>
</evidence>
<dbReference type="Pfam" id="PF00593">
    <property type="entry name" value="TonB_dep_Rec_b-barrel"/>
    <property type="match status" value="1"/>
</dbReference>
<evidence type="ECO:0000256" key="4">
    <source>
        <dbReference type="ARBA" id="ARBA00022692"/>
    </source>
</evidence>
<keyword evidence="4 8" id="KW-0812">Transmembrane</keyword>
<dbReference type="Gene3D" id="2.170.130.10">
    <property type="entry name" value="TonB-dependent receptor, plug domain"/>
    <property type="match status" value="1"/>
</dbReference>
<keyword evidence="13" id="KW-1185">Reference proteome</keyword>
<dbReference type="Pfam" id="PF07715">
    <property type="entry name" value="Plug"/>
    <property type="match status" value="1"/>
</dbReference>
<dbReference type="InterPro" id="IPR023996">
    <property type="entry name" value="TonB-dep_OMP_SusC/RagA"/>
</dbReference>
<reference evidence="12 13" key="1">
    <citation type="submission" date="2020-08" db="EMBL/GenBank/DDBJ databases">
        <title>Sphingobacterium sp. DN00404 isolated from aquaculture water.</title>
        <authorList>
            <person name="Zhang M."/>
        </authorList>
    </citation>
    <scope>NUCLEOTIDE SEQUENCE [LARGE SCALE GENOMIC DNA]</scope>
    <source>
        <strain evidence="12 13">KCTC 42746</strain>
    </source>
</reference>
<dbReference type="InterPro" id="IPR039426">
    <property type="entry name" value="TonB-dep_rcpt-like"/>
</dbReference>
<evidence type="ECO:0000256" key="1">
    <source>
        <dbReference type="ARBA" id="ARBA00004571"/>
    </source>
</evidence>
<dbReference type="InterPro" id="IPR037066">
    <property type="entry name" value="Plug_dom_sf"/>
</dbReference>
<dbReference type="InterPro" id="IPR012910">
    <property type="entry name" value="Plug_dom"/>
</dbReference>
<keyword evidence="6 8" id="KW-0472">Membrane</keyword>
<gene>
    <name evidence="12" type="ORF">H8B21_11170</name>
</gene>
<evidence type="ECO:0000256" key="8">
    <source>
        <dbReference type="PROSITE-ProRule" id="PRU01360"/>
    </source>
</evidence>
<dbReference type="NCBIfam" id="TIGR04057">
    <property type="entry name" value="SusC_RagA_signa"/>
    <property type="match status" value="1"/>
</dbReference>
<evidence type="ECO:0000313" key="13">
    <source>
        <dbReference type="Proteomes" id="UP000651112"/>
    </source>
</evidence>
<dbReference type="Proteomes" id="UP000651112">
    <property type="component" value="Unassembled WGS sequence"/>
</dbReference>
<keyword evidence="7 8" id="KW-0998">Cell outer membrane</keyword>
<evidence type="ECO:0000256" key="2">
    <source>
        <dbReference type="ARBA" id="ARBA00022448"/>
    </source>
</evidence>
<proteinExistence type="inferred from homology"/>
<evidence type="ECO:0000256" key="3">
    <source>
        <dbReference type="ARBA" id="ARBA00022452"/>
    </source>
</evidence>
<dbReference type="PROSITE" id="PS52016">
    <property type="entry name" value="TONB_DEPENDENT_REC_3"/>
    <property type="match status" value="1"/>
</dbReference>
<keyword evidence="2 8" id="KW-0813">Transport</keyword>
<accession>A0ABR7XU25</accession>
<organism evidence="12 13">
    <name type="scientific">Sphingobacterium chuzhouense</name>
    <dbReference type="NCBI Taxonomy" id="1742264"/>
    <lineage>
        <taxon>Bacteria</taxon>
        <taxon>Pseudomonadati</taxon>
        <taxon>Bacteroidota</taxon>
        <taxon>Sphingobacteriia</taxon>
        <taxon>Sphingobacteriales</taxon>
        <taxon>Sphingobacteriaceae</taxon>
        <taxon>Sphingobacterium</taxon>
    </lineage>
</organism>
<evidence type="ECO:0000256" key="6">
    <source>
        <dbReference type="ARBA" id="ARBA00023136"/>
    </source>
</evidence>
<keyword evidence="3 8" id="KW-1134">Transmembrane beta strand</keyword>
<evidence type="ECO:0000313" key="12">
    <source>
        <dbReference type="EMBL" id="MBD1422132.1"/>
    </source>
</evidence>
<dbReference type="Gene3D" id="2.60.40.1120">
    <property type="entry name" value="Carboxypeptidase-like, regulatory domain"/>
    <property type="match status" value="1"/>
</dbReference>
<dbReference type="NCBIfam" id="TIGR04056">
    <property type="entry name" value="OMP_RagA_SusC"/>
    <property type="match status" value="1"/>
</dbReference>
<dbReference type="InterPro" id="IPR036942">
    <property type="entry name" value="Beta-barrel_TonB_sf"/>
</dbReference>
<evidence type="ECO:0000256" key="7">
    <source>
        <dbReference type="ARBA" id="ARBA00023237"/>
    </source>
</evidence>
<dbReference type="EMBL" id="JACNYL010000002">
    <property type="protein sequence ID" value="MBD1422132.1"/>
    <property type="molecule type" value="Genomic_DNA"/>
</dbReference>
<dbReference type="InterPro" id="IPR000531">
    <property type="entry name" value="Beta-barrel_TonB"/>
</dbReference>
<evidence type="ECO:0000259" key="11">
    <source>
        <dbReference type="Pfam" id="PF07715"/>
    </source>
</evidence>
<comment type="caution">
    <text evidence="12">The sequence shown here is derived from an EMBL/GenBank/DDBJ whole genome shotgun (WGS) entry which is preliminary data.</text>
</comment>
<feature type="domain" description="TonB-dependent receptor plug" evidence="11">
    <location>
        <begin position="129"/>
        <end position="236"/>
    </location>
</feature>
<comment type="similarity">
    <text evidence="8 9">Belongs to the TonB-dependent receptor family.</text>
</comment>
<dbReference type="InterPro" id="IPR008969">
    <property type="entry name" value="CarboxyPept-like_regulatory"/>
</dbReference>